<dbReference type="EMBL" id="JAKELL010000020">
    <property type="protein sequence ID" value="KAH8992972.1"/>
    <property type="molecule type" value="Genomic_DNA"/>
</dbReference>
<organism evidence="1 2">
    <name type="scientific">Lactarius akahatsu</name>
    <dbReference type="NCBI Taxonomy" id="416441"/>
    <lineage>
        <taxon>Eukaryota</taxon>
        <taxon>Fungi</taxon>
        <taxon>Dikarya</taxon>
        <taxon>Basidiomycota</taxon>
        <taxon>Agaricomycotina</taxon>
        <taxon>Agaricomycetes</taxon>
        <taxon>Russulales</taxon>
        <taxon>Russulaceae</taxon>
        <taxon>Lactarius</taxon>
    </lineage>
</organism>
<accession>A0AAD4LH37</accession>
<comment type="caution">
    <text evidence="1">The sequence shown here is derived from an EMBL/GenBank/DDBJ whole genome shotgun (WGS) entry which is preliminary data.</text>
</comment>
<dbReference type="Proteomes" id="UP001201163">
    <property type="component" value="Unassembled WGS sequence"/>
</dbReference>
<sequence>MPAPQLGHTGTEEFLSMLQGATLLSFQRLGNDDAMLLDLISDLTPIRVYYPSHLRSMVTVKWNKLPVLSQHHDFHPAVLSILDHALAMEALYDKPVVFVIPRREVSLLTRTAARNEVYYPQELQSLRHSPSSLSDDVAYKSRDIADGRGAEHVAYQMSWSVWNDRPCLSPETPQLWDAMQSWKSLGPGEKEISLRYSQYWLTFSATKDWLGIYDSCQEALNGDPQDTKIMLAFSLSAASFSGTDYADIIPLILIFATDTRLQGLTRPSPPHYDFSDGTYPDHARLVGLIQRGHIAVGLPSEDPIAAKSSSWVDGILAPYQ</sequence>
<reference evidence="1" key="1">
    <citation type="submission" date="2022-01" db="EMBL/GenBank/DDBJ databases">
        <title>Comparative genomics reveals a dynamic genome evolution in the ectomycorrhizal milk-cap (Lactarius) mushrooms.</title>
        <authorList>
            <consortium name="DOE Joint Genome Institute"/>
            <person name="Lebreton A."/>
            <person name="Tang N."/>
            <person name="Kuo A."/>
            <person name="LaButti K."/>
            <person name="Drula E."/>
            <person name="Barry K."/>
            <person name="Clum A."/>
            <person name="Lipzen A."/>
            <person name="Mousain D."/>
            <person name="Ng V."/>
            <person name="Wang R."/>
            <person name="Wang X."/>
            <person name="Dai Y."/>
            <person name="Henrissat B."/>
            <person name="Grigoriev I.V."/>
            <person name="Guerin-Laguette A."/>
            <person name="Yu F."/>
            <person name="Martin F.M."/>
        </authorList>
    </citation>
    <scope>NUCLEOTIDE SEQUENCE</scope>
    <source>
        <strain evidence="1">QP</strain>
    </source>
</reference>
<gene>
    <name evidence="1" type="ORF">EDB92DRAFT_2113981</name>
</gene>
<protein>
    <submittedName>
        <fullName evidence="1">Uncharacterized protein</fullName>
    </submittedName>
</protein>
<evidence type="ECO:0000313" key="1">
    <source>
        <dbReference type="EMBL" id="KAH8992972.1"/>
    </source>
</evidence>
<keyword evidence="2" id="KW-1185">Reference proteome</keyword>
<name>A0AAD4LH37_9AGAM</name>
<proteinExistence type="predicted"/>
<evidence type="ECO:0000313" key="2">
    <source>
        <dbReference type="Proteomes" id="UP001201163"/>
    </source>
</evidence>
<dbReference type="AlphaFoldDB" id="A0AAD4LH37"/>